<dbReference type="AlphaFoldDB" id="A0A367LCY5"/>
<protein>
    <submittedName>
        <fullName evidence="1">Uncharacterized protein</fullName>
    </submittedName>
</protein>
<comment type="caution">
    <text evidence="1">The sequence shown here is derived from an EMBL/GenBank/DDBJ whole genome shotgun (WGS) entry which is preliminary data.</text>
</comment>
<proteinExistence type="predicted"/>
<organism evidence="1 2">
    <name type="scientific">Ophiocordyceps polyrhachis-furcata BCC 54312</name>
    <dbReference type="NCBI Taxonomy" id="1330021"/>
    <lineage>
        <taxon>Eukaryota</taxon>
        <taxon>Fungi</taxon>
        <taxon>Dikarya</taxon>
        <taxon>Ascomycota</taxon>
        <taxon>Pezizomycotina</taxon>
        <taxon>Sordariomycetes</taxon>
        <taxon>Hypocreomycetidae</taxon>
        <taxon>Hypocreales</taxon>
        <taxon>Ophiocordycipitaceae</taxon>
        <taxon>Ophiocordyceps</taxon>
    </lineage>
</organism>
<reference evidence="1 2" key="1">
    <citation type="journal article" date="2015" name="BMC Genomics">
        <title>Insights from the genome of Ophiocordyceps polyrhachis-furcata to pathogenicity and host specificity in insect fungi.</title>
        <authorList>
            <person name="Wichadakul D."/>
            <person name="Kobmoo N."/>
            <person name="Ingsriswang S."/>
            <person name="Tangphatsornruang S."/>
            <person name="Chantasingh D."/>
            <person name="Luangsa-ard J.J."/>
            <person name="Eurwilaichitr L."/>
        </authorList>
    </citation>
    <scope>NUCLEOTIDE SEQUENCE [LARGE SCALE GENOMIC DNA]</scope>
    <source>
        <strain evidence="1 2">BCC 54312</strain>
    </source>
</reference>
<evidence type="ECO:0000313" key="2">
    <source>
        <dbReference type="Proteomes" id="UP000253664"/>
    </source>
</evidence>
<dbReference type="Proteomes" id="UP000253664">
    <property type="component" value="Unassembled WGS sequence"/>
</dbReference>
<evidence type="ECO:0000313" key="1">
    <source>
        <dbReference type="EMBL" id="RCI12092.1"/>
    </source>
</evidence>
<accession>A0A367LCY5</accession>
<sequence length="61" mass="6926">MRAEPTRRVNKENFTAVVPHTGIHKAVDNNRRRLIETSGHWDCPAYVCCRRNKGEPIPGAV</sequence>
<gene>
    <name evidence="1" type="ORF">L249_0886</name>
</gene>
<keyword evidence="2" id="KW-1185">Reference proteome</keyword>
<dbReference type="EMBL" id="LKCN02000007">
    <property type="protein sequence ID" value="RCI12092.1"/>
    <property type="molecule type" value="Genomic_DNA"/>
</dbReference>
<name>A0A367LCY5_9HYPO</name>